<sequence>MPGSRFMTGGPQTFRAQHSSDQAMRHMEEEQWRRQQMQETILAQRRARRHSIESAEYEQRGQTMQQRPSYVRDGYGSSRERRHSIDPAEQSRTYHLPGPPPFQGPAPSSASRPYRSHVSHFNQPYIVEPARSRRDTMQGGARAYQGPPQMQGSPDVWARRSDSGPISTS</sequence>
<accession>A0A0P1BJM4</accession>
<proteinExistence type="predicted"/>
<protein>
    <submittedName>
        <fullName evidence="2">Uncharacterized protein</fullName>
    </submittedName>
</protein>
<evidence type="ECO:0000256" key="1">
    <source>
        <dbReference type="SAM" id="MobiDB-lite"/>
    </source>
</evidence>
<feature type="region of interest" description="Disordered" evidence="1">
    <location>
        <begin position="1"/>
        <end position="169"/>
    </location>
</feature>
<keyword evidence="3" id="KW-1185">Reference proteome</keyword>
<dbReference type="Proteomes" id="UP000054845">
    <property type="component" value="Unassembled WGS sequence"/>
</dbReference>
<name>A0A0P1BJM4_9BASI</name>
<dbReference type="AlphaFoldDB" id="A0A0P1BJM4"/>
<feature type="compositionally biased region" description="Polar residues" evidence="1">
    <location>
        <begin position="10"/>
        <end position="22"/>
    </location>
</feature>
<reference evidence="2 3" key="1">
    <citation type="submission" date="2014-09" db="EMBL/GenBank/DDBJ databases">
        <authorList>
            <person name="Magalhaes I.L.F."/>
            <person name="Oliveira U."/>
            <person name="Santos F.R."/>
            <person name="Vidigal T.H.D.A."/>
            <person name="Brescovit A.D."/>
            <person name="Santos A.J."/>
        </authorList>
    </citation>
    <scope>NUCLEOTIDE SEQUENCE [LARGE SCALE GENOMIC DNA]</scope>
</reference>
<evidence type="ECO:0000313" key="3">
    <source>
        <dbReference type="Proteomes" id="UP000054845"/>
    </source>
</evidence>
<feature type="compositionally biased region" description="Basic and acidic residues" evidence="1">
    <location>
        <begin position="50"/>
        <end position="59"/>
    </location>
</feature>
<dbReference type="EMBL" id="CCYA01000318">
    <property type="protein sequence ID" value="CEH16463.1"/>
    <property type="molecule type" value="Genomic_DNA"/>
</dbReference>
<evidence type="ECO:0000313" key="2">
    <source>
        <dbReference type="EMBL" id="CEH16463.1"/>
    </source>
</evidence>
<feature type="compositionally biased region" description="Basic and acidic residues" evidence="1">
    <location>
        <begin position="23"/>
        <end position="33"/>
    </location>
</feature>
<organism evidence="2 3">
    <name type="scientific">Ceraceosorus bombacis</name>
    <dbReference type="NCBI Taxonomy" id="401625"/>
    <lineage>
        <taxon>Eukaryota</taxon>
        <taxon>Fungi</taxon>
        <taxon>Dikarya</taxon>
        <taxon>Basidiomycota</taxon>
        <taxon>Ustilaginomycotina</taxon>
        <taxon>Exobasidiomycetes</taxon>
        <taxon>Ceraceosorales</taxon>
        <taxon>Ceraceosoraceae</taxon>
        <taxon>Ceraceosorus</taxon>
    </lineage>
</organism>